<evidence type="ECO:0000256" key="2">
    <source>
        <dbReference type="ARBA" id="ARBA00005062"/>
    </source>
</evidence>
<reference evidence="16" key="1">
    <citation type="journal article" date="2021" name="PeerJ">
        <title>Extensive microbial diversity within the chicken gut microbiome revealed by metagenomics and culture.</title>
        <authorList>
            <person name="Gilroy R."/>
            <person name="Ravi A."/>
            <person name="Getino M."/>
            <person name="Pursley I."/>
            <person name="Horton D.L."/>
            <person name="Alikhan N.F."/>
            <person name="Baker D."/>
            <person name="Gharbi K."/>
            <person name="Hall N."/>
            <person name="Watson M."/>
            <person name="Adriaenssens E.M."/>
            <person name="Foster-Nyarko E."/>
            <person name="Jarju S."/>
            <person name="Secka A."/>
            <person name="Antonio M."/>
            <person name="Oren A."/>
            <person name="Chaudhuri R.R."/>
            <person name="La Ragione R."/>
            <person name="Hildebrand F."/>
            <person name="Pallen M.J."/>
        </authorList>
    </citation>
    <scope>NUCLEOTIDE SEQUENCE</scope>
    <source>
        <strain evidence="16">5933</strain>
    </source>
</reference>
<evidence type="ECO:0000256" key="11">
    <source>
        <dbReference type="ARBA" id="ARBA00048841"/>
    </source>
</evidence>
<dbReference type="Proteomes" id="UP000823918">
    <property type="component" value="Unassembled WGS sequence"/>
</dbReference>
<evidence type="ECO:0000256" key="10">
    <source>
        <dbReference type="ARBA" id="ARBA00023167"/>
    </source>
</evidence>
<feature type="domain" description="Homoserine dehydrogenase catalytic" evidence="14">
    <location>
        <begin position="132"/>
        <end position="313"/>
    </location>
</feature>
<protein>
    <recommendedName>
        <fullName evidence="5 12">Homoserine dehydrogenase</fullName>
        <ecNumber evidence="4 12">1.1.1.3</ecNumber>
    </recommendedName>
</protein>
<keyword evidence="10 12" id="KW-0486">Methionine biosynthesis</keyword>
<dbReference type="EMBL" id="DWWA01000030">
    <property type="protein sequence ID" value="HJC72376.1"/>
    <property type="molecule type" value="Genomic_DNA"/>
</dbReference>
<comment type="similarity">
    <text evidence="3 13">Belongs to the homoserine dehydrogenase family.</text>
</comment>
<sequence>MAKVAILGFGTVGSGVLEVIRTNASSISRRVGQEVSVKYICDIRDFSGHPDEKLFVKEIDTVLRDEEVQVVVETIGGLNPAYFYVKSALESGKHVATSNKELVAVHGAELLALAKDKGVCFLFEASVGGGMPMIAPLRDSLAANVVQELYGIINGTTNFMLTEMAEKGCNFDEALHHAQELGYAETRDPSADVDGIDAQRKICILSSLILGREIHPENVPVRGIRGIAPEDFKALAACQSTVKLIARFSCRDDVLSPDISVEPMAVPKESPLAGVNDVYNAAMIRCDMLGDVMFYGKGAGKLPTASAVVADVMDVLVKQHAASEGLMWRACEPLEQGTYFCTEEKSDWYMRGRGASAPQGMREIWREGERFAGIVRGISRTQWDDFCEKAEKNGFCVENTMRLLAK</sequence>
<evidence type="ECO:0000256" key="8">
    <source>
        <dbReference type="ARBA" id="ARBA00023002"/>
    </source>
</evidence>
<dbReference type="EC" id="1.1.1.3" evidence="4 12"/>
<reference evidence="16" key="2">
    <citation type="submission" date="2021-04" db="EMBL/GenBank/DDBJ databases">
        <authorList>
            <person name="Gilroy R."/>
        </authorList>
    </citation>
    <scope>NUCLEOTIDE SEQUENCE</scope>
    <source>
        <strain evidence="16">5933</strain>
    </source>
</reference>
<keyword evidence="12" id="KW-0521">NADP</keyword>
<dbReference type="Gene3D" id="3.30.70.260">
    <property type="match status" value="1"/>
</dbReference>
<evidence type="ECO:0000256" key="3">
    <source>
        <dbReference type="ARBA" id="ARBA00006753"/>
    </source>
</evidence>
<dbReference type="Gene3D" id="3.30.360.10">
    <property type="entry name" value="Dihydrodipicolinate Reductase, domain 2"/>
    <property type="match status" value="1"/>
</dbReference>
<accession>A0A9D2Q4R7</accession>
<dbReference type="FunFam" id="3.30.360.10:FF:000005">
    <property type="entry name" value="Homoserine dehydrogenase"/>
    <property type="match status" value="1"/>
</dbReference>
<dbReference type="InterPro" id="IPR036291">
    <property type="entry name" value="NAD(P)-bd_dom_sf"/>
</dbReference>
<evidence type="ECO:0000256" key="7">
    <source>
        <dbReference type="ARBA" id="ARBA00022697"/>
    </source>
</evidence>
<evidence type="ECO:0000256" key="4">
    <source>
        <dbReference type="ARBA" id="ARBA00013213"/>
    </source>
</evidence>
<comment type="catalytic activity">
    <reaction evidence="11">
        <text>L-homoserine + NADP(+) = L-aspartate 4-semialdehyde + NADPH + H(+)</text>
        <dbReference type="Rhea" id="RHEA:15761"/>
        <dbReference type="ChEBI" id="CHEBI:15378"/>
        <dbReference type="ChEBI" id="CHEBI:57476"/>
        <dbReference type="ChEBI" id="CHEBI:57783"/>
        <dbReference type="ChEBI" id="CHEBI:58349"/>
        <dbReference type="ChEBI" id="CHEBI:537519"/>
        <dbReference type="EC" id="1.1.1.3"/>
    </reaction>
    <physiologicalReaction direction="right-to-left" evidence="11">
        <dbReference type="Rhea" id="RHEA:15763"/>
    </physiologicalReaction>
</comment>
<dbReference type="GO" id="GO:0004412">
    <property type="term" value="F:homoserine dehydrogenase activity"/>
    <property type="evidence" value="ECO:0007669"/>
    <property type="project" value="UniProtKB-EC"/>
</dbReference>
<dbReference type="PANTHER" id="PTHR43331:SF1">
    <property type="entry name" value="HOMOSERINE DEHYDROGENASE"/>
    <property type="match status" value="1"/>
</dbReference>
<evidence type="ECO:0000259" key="14">
    <source>
        <dbReference type="Pfam" id="PF00742"/>
    </source>
</evidence>
<feature type="domain" description="Aspartate/homoserine dehydrogenase NAD-binding" evidence="15">
    <location>
        <begin position="8"/>
        <end position="124"/>
    </location>
</feature>
<dbReference type="GO" id="GO:0009086">
    <property type="term" value="P:methionine biosynthetic process"/>
    <property type="evidence" value="ECO:0007669"/>
    <property type="project" value="UniProtKB-KW"/>
</dbReference>
<keyword evidence="9" id="KW-0915">Sodium</keyword>
<dbReference type="SUPFAM" id="SSF55347">
    <property type="entry name" value="Glyceraldehyde-3-phosphate dehydrogenase-like, C-terminal domain"/>
    <property type="match status" value="1"/>
</dbReference>
<dbReference type="Pfam" id="PF00742">
    <property type="entry name" value="Homoserine_dh"/>
    <property type="match status" value="1"/>
</dbReference>
<dbReference type="GO" id="GO:0050661">
    <property type="term" value="F:NADP binding"/>
    <property type="evidence" value="ECO:0007669"/>
    <property type="project" value="InterPro"/>
</dbReference>
<dbReference type="Gene3D" id="3.40.50.720">
    <property type="entry name" value="NAD(P)-binding Rossmann-like Domain"/>
    <property type="match status" value="1"/>
</dbReference>
<name>A0A9D2Q4R7_9FIRM</name>
<organism evidence="16 17">
    <name type="scientific">Candidatus Ruthenibacterium merdavium</name>
    <dbReference type="NCBI Taxonomy" id="2838752"/>
    <lineage>
        <taxon>Bacteria</taxon>
        <taxon>Bacillati</taxon>
        <taxon>Bacillota</taxon>
        <taxon>Clostridia</taxon>
        <taxon>Eubacteriales</taxon>
        <taxon>Oscillospiraceae</taxon>
        <taxon>Ruthenibacterium</taxon>
    </lineage>
</organism>
<dbReference type="Pfam" id="PF03447">
    <property type="entry name" value="NAD_binding_3"/>
    <property type="match status" value="1"/>
</dbReference>
<evidence type="ECO:0000256" key="13">
    <source>
        <dbReference type="RuleBase" id="RU004171"/>
    </source>
</evidence>
<evidence type="ECO:0000256" key="9">
    <source>
        <dbReference type="ARBA" id="ARBA00023053"/>
    </source>
</evidence>
<dbReference type="PROSITE" id="PS01042">
    <property type="entry name" value="HOMOSER_DHGENASE"/>
    <property type="match status" value="1"/>
</dbReference>
<dbReference type="InterPro" id="IPR001342">
    <property type="entry name" value="HDH_cat"/>
</dbReference>
<evidence type="ECO:0000259" key="15">
    <source>
        <dbReference type="Pfam" id="PF03447"/>
    </source>
</evidence>
<dbReference type="PANTHER" id="PTHR43331">
    <property type="entry name" value="HOMOSERINE DEHYDROGENASE"/>
    <property type="match status" value="1"/>
</dbReference>
<evidence type="ECO:0000256" key="12">
    <source>
        <dbReference type="RuleBase" id="RU000579"/>
    </source>
</evidence>
<comment type="caution">
    <text evidence="16">The sequence shown here is derived from an EMBL/GenBank/DDBJ whole genome shotgun (WGS) entry which is preliminary data.</text>
</comment>
<dbReference type="InterPro" id="IPR019811">
    <property type="entry name" value="HDH_CS"/>
</dbReference>
<proteinExistence type="inferred from homology"/>
<evidence type="ECO:0000256" key="1">
    <source>
        <dbReference type="ARBA" id="ARBA00005056"/>
    </source>
</evidence>
<dbReference type="AlphaFoldDB" id="A0A9D2Q4R7"/>
<comment type="pathway">
    <text evidence="1 12">Amino-acid biosynthesis; L-threonine biosynthesis; L-threonine from L-aspartate: step 3/5.</text>
</comment>
<keyword evidence="6 12" id="KW-0028">Amino-acid biosynthesis</keyword>
<keyword evidence="8 12" id="KW-0560">Oxidoreductase</keyword>
<keyword evidence="7 12" id="KW-0791">Threonine biosynthesis</keyword>
<dbReference type="InterPro" id="IPR005106">
    <property type="entry name" value="Asp/hSer_DH_NAD-bd"/>
</dbReference>
<gene>
    <name evidence="16" type="ORF">H9698_06240</name>
</gene>
<comment type="pathway">
    <text evidence="2 12">Amino-acid biosynthesis; L-methionine biosynthesis via de novo pathway; L-homoserine from L-aspartate: step 3/3.</text>
</comment>
<dbReference type="GO" id="GO:0009088">
    <property type="term" value="P:threonine biosynthetic process"/>
    <property type="evidence" value="ECO:0007669"/>
    <property type="project" value="UniProtKB-KW"/>
</dbReference>
<evidence type="ECO:0000256" key="6">
    <source>
        <dbReference type="ARBA" id="ARBA00022605"/>
    </source>
</evidence>
<dbReference type="SUPFAM" id="SSF51735">
    <property type="entry name" value="NAD(P)-binding Rossmann-fold domains"/>
    <property type="match status" value="1"/>
</dbReference>
<evidence type="ECO:0000313" key="17">
    <source>
        <dbReference type="Proteomes" id="UP000823918"/>
    </source>
</evidence>
<evidence type="ECO:0000256" key="5">
    <source>
        <dbReference type="ARBA" id="ARBA00013376"/>
    </source>
</evidence>
<dbReference type="NCBIfam" id="NF004976">
    <property type="entry name" value="PRK06349.1"/>
    <property type="match status" value="1"/>
</dbReference>
<evidence type="ECO:0000313" key="16">
    <source>
        <dbReference type="EMBL" id="HJC72376.1"/>
    </source>
</evidence>